<evidence type="ECO:0000313" key="10">
    <source>
        <dbReference type="EMBL" id="TYB32672.1"/>
    </source>
</evidence>
<evidence type="ECO:0000256" key="6">
    <source>
        <dbReference type="ARBA" id="ARBA00022723"/>
    </source>
</evidence>
<feature type="binding site" evidence="8">
    <location>
        <position position="42"/>
    </location>
    <ligand>
        <name>Mg(2+)</name>
        <dbReference type="ChEBI" id="CHEBI:18420"/>
    </ligand>
</feature>
<dbReference type="GO" id="GO:0030313">
    <property type="term" value="C:cell envelope"/>
    <property type="evidence" value="ECO:0007669"/>
    <property type="project" value="UniProtKB-SubCell"/>
</dbReference>
<dbReference type="SUPFAM" id="SSF56762">
    <property type="entry name" value="HydB/Nqo4-like"/>
    <property type="match status" value="1"/>
</dbReference>
<sequence>MSKKITIDPITRIEGHLRIDVEVDNKRVTNAWSSAQMFRGIETILKGKRPEDAWSYAQRFCGVCTTVHAIASIRSVENALNVEVPLNGQYLRNLMIAMHSMQDHIVHFYHLSVLDWVDITSCLKADPKKTSLLAESISDFGGHGVGDFKNVQEKLKHFVDSGRLGIFASGYWGHQAMRLSPEENLLLFAHYLIALDYQKKAAQAVAVIGGKNPHIQNLVVGGVATAVNMDNMATLNVERLSLIREKLDEVKNFINKVYMNDLVLLANRYKEWFDIGRSVGNYIAVPEYPVDTYSKEFLIQGGIFFNEEQNIHHKILGHSDDYLINNITESSEFAWYKDPAPLHPWEGSSDPQFTGYDYNSKYSWCKAPRFKEKAIETGPVAQVLAGYYTGNKFIKDEMDFYNSTLSIDNSKYNSTMGRLLARGYRAKFSAETAGHFLDKLINNIAAGDSDYANPTKIPSGEYKGVGFHEAPRGMLSHFIHIKDKKIENYQAVVPSTWNASPRDENGVMGPYENSLINTKLAENEKPLEILRTIHSYDPCIACAVHAVDPDGGDIVKVKVL</sequence>
<feature type="binding site" evidence="8">
    <location>
        <position position="61"/>
    </location>
    <ligand>
        <name>Ni(2+)</name>
        <dbReference type="ChEBI" id="CHEBI:49786"/>
    </ligand>
</feature>
<evidence type="ECO:0000256" key="1">
    <source>
        <dbReference type="ARBA" id="ARBA00001967"/>
    </source>
</evidence>
<dbReference type="InterPro" id="IPR029014">
    <property type="entry name" value="NiFe-Hase_large"/>
</dbReference>
<dbReference type="GO" id="GO:0008901">
    <property type="term" value="F:ferredoxin hydrogenase activity"/>
    <property type="evidence" value="ECO:0007669"/>
    <property type="project" value="InterPro"/>
</dbReference>
<evidence type="ECO:0000256" key="5">
    <source>
        <dbReference type="ARBA" id="ARBA00022596"/>
    </source>
</evidence>
<dbReference type="EMBL" id="VSIV01000290">
    <property type="protein sequence ID" value="TYB32672.1"/>
    <property type="molecule type" value="Genomic_DNA"/>
</dbReference>
<reference evidence="10 11" key="1">
    <citation type="submission" date="2019-08" db="EMBL/GenBank/DDBJ databases">
        <title>Genomic characterization of a novel candidate phylum (ARYD3) from a high temperature, high salinity tertiary oil reservoir in north central Oklahoma, USA.</title>
        <authorList>
            <person name="Youssef N.H."/>
            <person name="Yadav A."/>
            <person name="Elshahed M.S."/>
        </authorList>
    </citation>
    <scope>NUCLEOTIDE SEQUENCE [LARGE SCALE GENOMIC DNA]</scope>
    <source>
        <strain evidence="10">ARYD1</strain>
    </source>
</reference>
<dbReference type="FunFam" id="1.10.645.10:FF:000002">
    <property type="entry name" value="Hydrogenase 2 large subunit"/>
    <property type="match status" value="1"/>
</dbReference>
<dbReference type="PROSITE" id="PS00507">
    <property type="entry name" value="NI_HGENASE_L_1"/>
    <property type="match status" value="1"/>
</dbReference>
<keyword evidence="8" id="KW-0408">Iron</keyword>
<comment type="cofactor">
    <cofactor evidence="1 8">
        <name>Ni(2+)</name>
        <dbReference type="ChEBI" id="CHEBI:49786"/>
    </cofactor>
</comment>
<gene>
    <name evidence="10" type="ORF">FXF49_10305</name>
</gene>
<evidence type="ECO:0000256" key="3">
    <source>
        <dbReference type="ARBA" id="ARBA00009292"/>
    </source>
</evidence>
<comment type="caution">
    <text evidence="10">The sequence shown here is derived from an EMBL/GenBank/DDBJ whole genome shotgun (WGS) entry which is preliminary data.</text>
</comment>
<keyword evidence="6 8" id="KW-0479">Metal-binding</keyword>
<dbReference type="PROSITE" id="PS00508">
    <property type="entry name" value="NI_HGENASE_L_2"/>
    <property type="match status" value="1"/>
</dbReference>
<dbReference type="AlphaFoldDB" id="A0A5D0MJU4"/>
<dbReference type="Pfam" id="PF00374">
    <property type="entry name" value="NiFeSe_Hases"/>
    <property type="match status" value="1"/>
</dbReference>
<dbReference type="PANTHER" id="PTHR42958:SF1">
    <property type="entry name" value="HYDROGENASE-2 LARGE CHAIN"/>
    <property type="match status" value="1"/>
</dbReference>
<organism evidence="10 11">
    <name type="scientific">Flexistipes sinusarabici</name>
    <dbReference type="NCBI Taxonomy" id="2352"/>
    <lineage>
        <taxon>Bacteria</taxon>
        <taxon>Pseudomonadati</taxon>
        <taxon>Deferribacterota</taxon>
        <taxon>Deferribacteres</taxon>
        <taxon>Deferribacterales</taxon>
        <taxon>Flexistipitaceae</taxon>
        <taxon>Flexistipes</taxon>
    </lineage>
</organism>
<keyword evidence="5 8" id="KW-0533">Nickel</keyword>
<feature type="binding site" evidence="8">
    <location>
        <position position="539"/>
    </location>
    <ligand>
        <name>Ni(2+)</name>
        <dbReference type="ChEBI" id="CHEBI:49786"/>
    </ligand>
</feature>
<proteinExistence type="inferred from homology"/>
<dbReference type="InterPro" id="IPR001501">
    <property type="entry name" value="Ni-dep_hyd_lsu"/>
</dbReference>
<evidence type="ECO:0000256" key="4">
    <source>
        <dbReference type="ARBA" id="ARBA00011771"/>
    </source>
</evidence>
<comment type="subcellular location">
    <subcellularLocation>
        <location evidence="2">Cell envelope</location>
    </subcellularLocation>
</comment>
<name>A0A5D0MJU4_FLESI</name>
<feature type="binding site" evidence="8">
    <location>
        <position position="64"/>
    </location>
    <ligand>
        <name>Ni(2+)</name>
        <dbReference type="ChEBI" id="CHEBI:49786"/>
    </ligand>
</feature>
<dbReference type="Proteomes" id="UP000323337">
    <property type="component" value="Unassembled WGS sequence"/>
</dbReference>
<dbReference type="GO" id="GO:0016151">
    <property type="term" value="F:nickel cation binding"/>
    <property type="evidence" value="ECO:0007669"/>
    <property type="project" value="InterPro"/>
</dbReference>
<dbReference type="RefSeq" id="WP_303701809.1">
    <property type="nucleotide sequence ID" value="NZ_VSIV01000290.1"/>
</dbReference>
<feature type="binding site" evidence="8">
    <location>
        <position position="542"/>
    </location>
    <ligand>
        <name>Fe cation</name>
        <dbReference type="ChEBI" id="CHEBI:24875"/>
    </ligand>
</feature>
<dbReference type="InterPro" id="IPR018194">
    <property type="entry name" value="Ni-dep_hyd_lsu_Ni_BS"/>
</dbReference>
<evidence type="ECO:0000256" key="9">
    <source>
        <dbReference type="RuleBase" id="RU003896"/>
    </source>
</evidence>
<evidence type="ECO:0000256" key="8">
    <source>
        <dbReference type="PIRSR" id="PIRSR601501-1"/>
    </source>
</evidence>
<dbReference type="InterPro" id="IPR050867">
    <property type="entry name" value="NiFe/NiFeSe_hydrgnase_LSU"/>
</dbReference>
<dbReference type="PANTHER" id="PTHR42958">
    <property type="entry name" value="HYDROGENASE-2 LARGE CHAIN"/>
    <property type="match status" value="1"/>
</dbReference>
<comment type="cofactor">
    <cofactor evidence="8">
        <name>Fe cation</name>
        <dbReference type="ChEBI" id="CHEBI:24875"/>
    </cofactor>
</comment>
<keyword evidence="8" id="KW-0460">Magnesium</keyword>
<feature type="binding site" evidence="8">
    <location>
        <position position="64"/>
    </location>
    <ligand>
        <name>Fe cation</name>
        <dbReference type="ChEBI" id="CHEBI:24875"/>
    </ligand>
</feature>
<evidence type="ECO:0000256" key="7">
    <source>
        <dbReference type="ARBA" id="ARBA00023002"/>
    </source>
</evidence>
<feature type="binding site" evidence="8">
    <location>
        <position position="545"/>
    </location>
    <ligand>
        <name>Mg(2+)</name>
        <dbReference type="ChEBI" id="CHEBI:18420"/>
    </ligand>
</feature>
<protein>
    <submittedName>
        <fullName evidence="10">Nickel-dependent hydrogenase large subunit</fullName>
    </submittedName>
</protein>
<comment type="similarity">
    <text evidence="3 9">Belongs to the [NiFe]/[NiFeSe] hydrogenase large subunit family.</text>
</comment>
<comment type="subunit">
    <text evidence="4">Heterodimer of a large and a small subunit.</text>
</comment>
<evidence type="ECO:0000256" key="2">
    <source>
        <dbReference type="ARBA" id="ARBA00004196"/>
    </source>
</evidence>
<accession>A0A5D0MJU4</accession>
<dbReference type="Gene3D" id="1.10.645.10">
    <property type="entry name" value="Cytochrome-c3 Hydrogenase, chain B"/>
    <property type="match status" value="1"/>
</dbReference>
<keyword evidence="7 9" id="KW-0560">Oxidoreductase</keyword>
<evidence type="ECO:0000313" key="11">
    <source>
        <dbReference type="Proteomes" id="UP000323337"/>
    </source>
</evidence>